<reference evidence="6 7" key="1">
    <citation type="journal article" date="2015" name="Fungal Genet. Biol.">
        <title>Evolution of novel wood decay mechanisms in Agaricales revealed by the genome sequences of Fistulina hepatica and Cylindrobasidium torrendii.</title>
        <authorList>
            <person name="Floudas D."/>
            <person name="Held B.W."/>
            <person name="Riley R."/>
            <person name="Nagy L.G."/>
            <person name="Koehler G."/>
            <person name="Ransdell A.S."/>
            <person name="Younus H."/>
            <person name="Chow J."/>
            <person name="Chiniquy J."/>
            <person name="Lipzen A."/>
            <person name="Tritt A."/>
            <person name="Sun H."/>
            <person name="Haridas S."/>
            <person name="LaButti K."/>
            <person name="Ohm R.A."/>
            <person name="Kues U."/>
            <person name="Blanchette R.A."/>
            <person name="Grigoriev I.V."/>
            <person name="Minto R.E."/>
            <person name="Hibbett D.S."/>
        </authorList>
    </citation>
    <scope>NUCLEOTIDE SEQUENCE [LARGE SCALE GENOMIC DNA]</scope>
    <source>
        <strain evidence="6 7">ATCC 64428</strain>
    </source>
</reference>
<proteinExistence type="predicted"/>
<protein>
    <submittedName>
        <fullName evidence="6">DHH phosphoesterase</fullName>
    </submittedName>
</protein>
<evidence type="ECO:0000313" key="6">
    <source>
        <dbReference type="EMBL" id="KIY49763.1"/>
    </source>
</evidence>
<feature type="domain" description="DHHA2" evidence="5">
    <location>
        <begin position="238"/>
        <end position="410"/>
    </location>
</feature>
<dbReference type="Gene3D" id="3.10.310.20">
    <property type="entry name" value="DHHA2 domain"/>
    <property type="match status" value="1"/>
</dbReference>
<dbReference type="EMBL" id="KN881721">
    <property type="protein sequence ID" value="KIY49763.1"/>
    <property type="molecule type" value="Genomic_DNA"/>
</dbReference>
<dbReference type="Pfam" id="PF02833">
    <property type="entry name" value="DHHA2"/>
    <property type="match status" value="1"/>
</dbReference>
<dbReference type="InterPro" id="IPR001667">
    <property type="entry name" value="DDH_dom"/>
</dbReference>
<dbReference type="Proteomes" id="UP000054144">
    <property type="component" value="Unassembled WGS sequence"/>
</dbReference>
<gene>
    <name evidence="6" type="ORF">FISHEDRAFT_40400</name>
</gene>
<dbReference type="SMART" id="SM01131">
    <property type="entry name" value="DHHA2"/>
    <property type="match status" value="1"/>
</dbReference>
<dbReference type="InterPro" id="IPR038222">
    <property type="entry name" value="DHHA2_dom_sf"/>
</dbReference>
<dbReference type="AlphaFoldDB" id="A0A0D7AG09"/>
<dbReference type="Gene3D" id="3.90.1640.10">
    <property type="entry name" value="inorganic pyrophosphatase (n-terminal core)"/>
    <property type="match status" value="1"/>
</dbReference>
<dbReference type="GO" id="GO:0005737">
    <property type="term" value="C:cytoplasm"/>
    <property type="evidence" value="ECO:0007669"/>
    <property type="project" value="InterPro"/>
</dbReference>
<sequence>MPSPILEEFVSRTKERFLADVQASKGREWTVVMGNEAGDIDSVACAIAFAWRAHSMDKAARVVPLVQIERDDYDLRPENDVALQLSGFTDAKKELLTLTDVAHMVPFPSATFALVDHNRLLDRYASADARVVAIVDHHEDENQHTDADPRIISPSGSCSSHMAMLCAKHMPRELATLLLTAIITDTGGLKPHGKATDVDREAAYFLFHGSNLNENLEIGGLAVSTSDIHKVSAISDTANILLTVKSDVRSFSIWDLLRRDYKEYSYSLSSLQQDIRVGIATVPMRLKDWARGNLAVEADKYMARRGLTVLGVLTTFRSVKKNKHKRQQVWVVRSSDDGVSKDAARTIMEQLKVGLEASKDLDLNAYDLPHHNNRLAQLGFRPPDKNALVYEQGNAHATRKVVAPLVKAIFSNI</sequence>
<evidence type="ECO:0000256" key="4">
    <source>
        <dbReference type="ARBA" id="ARBA00023211"/>
    </source>
</evidence>
<keyword evidence="2" id="KW-0479">Metal-binding</keyword>
<dbReference type="PANTHER" id="PTHR12112">
    <property type="entry name" value="BNIP - RELATED"/>
    <property type="match status" value="1"/>
</dbReference>
<keyword evidence="7" id="KW-1185">Reference proteome</keyword>
<comment type="cofactor">
    <cofactor evidence="1">
        <name>Mn(2+)</name>
        <dbReference type="ChEBI" id="CHEBI:29035"/>
    </cofactor>
</comment>
<dbReference type="OrthoDB" id="374045at2759"/>
<accession>A0A0D7AG09</accession>
<dbReference type="GO" id="GO:0004309">
    <property type="term" value="F:exopolyphosphatase activity"/>
    <property type="evidence" value="ECO:0007669"/>
    <property type="project" value="TreeGrafter"/>
</dbReference>
<dbReference type="Pfam" id="PF01368">
    <property type="entry name" value="DHH"/>
    <property type="match status" value="1"/>
</dbReference>
<evidence type="ECO:0000259" key="5">
    <source>
        <dbReference type="SMART" id="SM01131"/>
    </source>
</evidence>
<dbReference type="SUPFAM" id="SSF64182">
    <property type="entry name" value="DHH phosphoesterases"/>
    <property type="match status" value="1"/>
</dbReference>
<evidence type="ECO:0000256" key="3">
    <source>
        <dbReference type="ARBA" id="ARBA00022801"/>
    </source>
</evidence>
<organism evidence="6 7">
    <name type="scientific">Fistulina hepatica ATCC 64428</name>
    <dbReference type="NCBI Taxonomy" id="1128425"/>
    <lineage>
        <taxon>Eukaryota</taxon>
        <taxon>Fungi</taxon>
        <taxon>Dikarya</taxon>
        <taxon>Basidiomycota</taxon>
        <taxon>Agaricomycotina</taxon>
        <taxon>Agaricomycetes</taxon>
        <taxon>Agaricomycetidae</taxon>
        <taxon>Agaricales</taxon>
        <taxon>Fistulinaceae</taxon>
        <taxon>Fistulina</taxon>
    </lineage>
</organism>
<dbReference type="GO" id="GO:0046872">
    <property type="term" value="F:metal ion binding"/>
    <property type="evidence" value="ECO:0007669"/>
    <property type="project" value="UniProtKB-KW"/>
</dbReference>
<evidence type="ECO:0000256" key="1">
    <source>
        <dbReference type="ARBA" id="ARBA00001936"/>
    </source>
</evidence>
<name>A0A0D7AG09_9AGAR</name>
<evidence type="ECO:0000256" key="2">
    <source>
        <dbReference type="ARBA" id="ARBA00022723"/>
    </source>
</evidence>
<dbReference type="InterPro" id="IPR004097">
    <property type="entry name" value="DHHA2"/>
</dbReference>
<evidence type="ECO:0000313" key="7">
    <source>
        <dbReference type="Proteomes" id="UP000054144"/>
    </source>
</evidence>
<dbReference type="PANTHER" id="PTHR12112:SF39">
    <property type="entry name" value="EG:152A3.5 PROTEIN (FBGN0003116_PN PROTEIN)"/>
    <property type="match status" value="1"/>
</dbReference>
<keyword evidence="4" id="KW-0464">Manganese</keyword>
<keyword evidence="3" id="KW-0378">Hydrolase</keyword>
<dbReference type="InterPro" id="IPR038763">
    <property type="entry name" value="DHH_sf"/>
</dbReference>